<comment type="caution">
    <text evidence="9">The sequence shown here is derived from an EMBL/GenBank/DDBJ whole genome shotgun (WGS) entry which is preliminary data.</text>
</comment>
<dbReference type="Gene3D" id="3.40.50.10190">
    <property type="entry name" value="BRCT domain"/>
    <property type="match status" value="1"/>
</dbReference>
<accession>A0ABP0DJJ7</accession>
<dbReference type="CDD" id="cd17719">
    <property type="entry name" value="BRCT_Rev1"/>
    <property type="match status" value="1"/>
</dbReference>
<reference evidence="9 10" key="1">
    <citation type="submission" date="2024-01" db="EMBL/GenBank/DDBJ databases">
        <authorList>
            <person name="Allen C."/>
            <person name="Tagirdzhanova G."/>
        </authorList>
    </citation>
    <scope>NUCLEOTIDE SEQUENCE [LARGE SCALE GENOMIC DNA]</scope>
    <source>
        <strain evidence="9 10">CBS 119000</strain>
    </source>
</reference>
<feature type="domain" description="UmuC" evidence="8">
    <location>
        <begin position="427"/>
        <end position="635"/>
    </location>
</feature>
<feature type="region of interest" description="Disordered" evidence="6">
    <location>
        <begin position="1002"/>
        <end position="1048"/>
    </location>
</feature>
<dbReference type="Gene3D" id="6.10.250.1630">
    <property type="match status" value="2"/>
</dbReference>
<dbReference type="SUPFAM" id="SSF100879">
    <property type="entry name" value="Lesion bypass DNA polymerase (Y-family), little finger domain"/>
    <property type="match status" value="1"/>
</dbReference>
<feature type="compositionally biased region" description="Polar residues" evidence="6">
    <location>
        <begin position="1023"/>
        <end position="1033"/>
    </location>
</feature>
<dbReference type="PANTHER" id="PTHR45990:SF1">
    <property type="entry name" value="DNA REPAIR PROTEIN REV1"/>
    <property type="match status" value="1"/>
</dbReference>
<protein>
    <submittedName>
        <fullName evidence="9">Deoxycytidyl transferase</fullName>
    </submittedName>
</protein>
<evidence type="ECO:0000259" key="7">
    <source>
        <dbReference type="PROSITE" id="PS50172"/>
    </source>
</evidence>
<evidence type="ECO:0000256" key="5">
    <source>
        <dbReference type="ARBA" id="ARBA00023128"/>
    </source>
</evidence>
<keyword evidence="4 9" id="KW-0808">Transferase</keyword>
<proteinExistence type="inferred from homology"/>
<dbReference type="Pfam" id="PF14377">
    <property type="entry name" value="UBM"/>
    <property type="match status" value="2"/>
</dbReference>
<dbReference type="InterPro" id="IPR001357">
    <property type="entry name" value="BRCT_dom"/>
</dbReference>
<dbReference type="Pfam" id="PF11799">
    <property type="entry name" value="IMS_C"/>
    <property type="match status" value="1"/>
</dbReference>
<dbReference type="InterPro" id="IPR038401">
    <property type="entry name" value="Rev1_C_sf"/>
</dbReference>
<evidence type="ECO:0000256" key="2">
    <source>
        <dbReference type="ARBA" id="ARBA00010945"/>
    </source>
</evidence>
<evidence type="ECO:0000256" key="3">
    <source>
        <dbReference type="ARBA" id="ARBA00022634"/>
    </source>
</evidence>
<organism evidence="9 10">
    <name type="scientific">Sporothrix epigloea</name>
    <dbReference type="NCBI Taxonomy" id="1892477"/>
    <lineage>
        <taxon>Eukaryota</taxon>
        <taxon>Fungi</taxon>
        <taxon>Dikarya</taxon>
        <taxon>Ascomycota</taxon>
        <taxon>Pezizomycotina</taxon>
        <taxon>Sordariomycetes</taxon>
        <taxon>Sordariomycetidae</taxon>
        <taxon>Ophiostomatales</taxon>
        <taxon>Ophiostomataceae</taxon>
        <taxon>Sporothrix</taxon>
    </lineage>
</organism>
<dbReference type="PROSITE" id="PS50173">
    <property type="entry name" value="UMUC"/>
    <property type="match status" value="1"/>
</dbReference>
<dbReference type="SUPFAM" id="SSF56672">
    <property type="entry name" value="DNA/RNA polymerases"/>
    <property type="match status" value="1"/>
</dbReference>
<dbReference type="InterPro" id="IPR036775">
    <property type="entry name" value="DNA_pol_Y-fam_lit_finger_sf"/>
</dbReference>
<dbReference type="Gene3D" id="3.30.70.270">
    <property type="match status" value="1"/>
</dbReference>
<feature type="region of interest" description="Disordered" evidence="6">
    <location>
        <begin position="1178"/>
        <end position="1215"/>
    </location>
</feature>
<dbReference type="InterPro" id="IPR053848">
    <property type="entry name" value="IMS_HHH_1"/>
</dbReference>
<dbReference type="InterPro" id="IPR043502">
    <property type="entry name" value="DNA/RNA_pol_sf"/>
</dbReference>
<dbReference type="InterPro" id="IPR036420">
    <property type="entry name" value="BRCT_dom_sf"/>
</dbReference>
<evidence type="ECO:0000259" key="8">
    <source>
        <dbReference type="PROSITE" id="PS50173"/>
    </source>
</evidence>
<dbReference type="SUPFAM" id="SSF52113">
    <property type="entry name" value="BRCT domain"/>
    <property type="match status" value="1"/>
</dbReference>
<feature type="compositionally biased region" description="Basic and acidic residues" evidence="6">
    <location>
        <begin position="873"/>
        <end position="882"/>
    </location>
</feature>
<feature type="region of interest" description="Disordered" evidence="6">
    <location>
        <begin position="846"/>
        <end position="896"/>
    </location>
</feature>
<dbReference type="EMBL" id="CAWUON010000037">
    <property type="protein sequence ID" value="CAK7268449.1"/>
    <property type="molecule type" value="Genomic_DNA"/>
</dbReference>
<evidence type="ECO:0000313" key="9">
    <source>
        <dbReference type="EMBL" id="CAK7268449.1"/>
    </source>
</evidence>
<feature type="compositionally biased region" description="Basic and acidic residues" evidence="6">
    <location>
        <begin position="848"/>
        <end position="861"/>
    </location>
</feature>
<feature type="domain" description="BRCT" evidence="7">
    <location>
        <begin position="62"/>
        <end position="150"/>
    </location>
</feature>
<dbReference type="Gene3D" id="1.20.58.1280">
    <property type="entry name" value="DNA repair protein Rev1, C-terminal domain"/>
    <property type="match status" value="1"/>
</dbReference>
<evidence type="ECO:0000256" key="4">
    <source>
        <dbReference type="ARBA" id="ARBA00022679"/>
    </source>
</evidence>
<comment type="subcellular location">
    <subcellularLocation>
        <location evidence="1">Mitochondrion</location>
    </subcellularLocation>
</comment>
<dbReference type="Pfam" id="PF16727">
    <property type="entry name" value="REV1_C"/>
    <property type="match status" value="1"/>
</dbReference>
<dbReference type="Gene3D" id="3.40.1170.60">
    <property type="match status" value="1"/>
</dbReference>
<keyword evidence="10" id="KW-1185">Reference proteome</keyword>
<feature type="compositionally biased region" description="Low complexity" evidence="6">
    <location>
        <begin position="930"/>
        <end position="940"/>
    </location>
</feature>
<dbReference type="Pfam" id="PF21999">
    <property type="entry name" value="IMS_HHH_1"/>
    <property type="match status" value="1"/>
</dbReference>
<dbReference type="Gene3D" id="3.30.1490.100">
    <property type="entry name" value="DNA polymerase, Y-family, little finger domain"/>
    <property type="match status" value="1"/>
</dbReference>
<keyword evidence="3" id="KW-0237">DNA synthesis</keyword>
<dbReference type="InterPro" id="IPR017961">
    <property type="entry name" value="DNA_pol_Y-fam_little_finger"/>
</dbReference>
<feature type="compositionally biased region" description="Polar residues" evidence="6">
    <location>
        <begin position="941"/>
        <end position="970"/>
    </location>
</feature>
<dbReference type="Gene3D" id="6.10.250.1490">
    <property type="match status" value="1"/>
</dbReference>
<dbReference type="Pfam" id="PF00533">
    <property type="entry name" value="BRCT"/>
    <property type="match status" value="1"/>
</dbReference>
<evidence type="ECO:0000313" key="10">
    <source>
        <dbReference type="Proteomes" id="UP001642502"/>
    </source>
</evidence>
<dbReference type="InterPro" id="IPR031991">
    <property type="entry name" value="Rev1_C"/>
</dbReference>
<dbReference type="InterPro" id="IPR025527">
    <property type="entry name" value="HUWE1/Rev1_UBM"/>
</dbReference>
<dbReference type="Gene3D" id="1.10.150.20">
    <property type="entry name" value="5' to 3' exonuclease, C-terminal subdomain"/>
    <property type="match status" value="1"/>
</dbReference>
<dbReference type="CDD" id="cd01701">
    <property type="entry name" value="PolY_Rev1"/>
    <property type="match status" value="1"/>
</dbReference>
<sequence>MANPQRDKNAAAVRKQLQAHKFVGEEGEEYGASHFGGFGDYFRRKKLKLQNEDLLMRQSVQGKPQIFKDISVHVASYTQPPPEELRRMLVLHGAQFIKYLDYKTMVTHIVASTLPPKKADEWRRLRVVRPAWVVDSIAAGRLLPWADYRLISEGPGQKQIHFGDNGQMAMQAGQADQMAGYREQSKDGYYAAPMQRVAAIHNRAAASASPSSFSGRLATTAMRKDEVDRRRDHVKLPALGIESGPLTSPSRGRDVADGCPGNVDESGIGNSLTDMNADDVDLIDVEDLYIKDTGGEVKQSPGGEPQKNLRPGQDLLHANNDDGEDVRRVAKLDDNSLDKLPQKPLTSEEHNALLLADPKIRKSSTANPDFLKQFYSESRLHHLSTWKAELKAKMQRLAAEKTRDTAAHRETGSDKNAKEKTFRRRYIMHVDFDSFFCAVSLLSAPAYVDKPTVVAHSAGEGSEIASCNYPARTFGIKNGMWMRRALELCPDLKVLPYDFPAYEKASARFYEAILDIGKGSVVQSVSVDEALVDVTELVCQKKQEYKDEIETNDDNSKPVPAIVSEQEAVDRLASQLRNRIKASVGCDVSVGIGGNILLAKIALRRAKPAGQYHIRPEDALDVLGELAVEQLPGVAYSISGKLKDKLGVQTVRDLRALPKERLVAVLGPKTGERLYTYARGIDHTAVGDQPVRKSVSADVNWGIRFTNQGEADAFVLDLCKELERRLLHEQVRGRSLTVKILRRSADAPLDTEKHLGHGKCDVFNKSVIFGVATHDAAQLGKEALSIVRSFRFSPGDLRGIGVQMQKLEPIKEAVVDSSQKKLSFGTAGAMAHIKTGAAVAATVPKTQEQPKLRTGMEEPLQKSRFSAPLVSPERPRKARNETGEPVELQLRQKSSPLSAMAFPSTQLFMPSNPDPGVLAELPPDIIRRLVGQSSRGQGQSISDSYSENRRSSGNTSQKNSTSRDQSPTKNTRLHPALELPSDIDPEVFDALPADMRAEVLSDYRRRSRQQSYSPARSPHRNVKTNTVTNSVSASGEPETFASGKKKQSPVKRGLWGTRCAGAVSAARERRLDVAAGRVQTNLYVPQLIPAAAEAAKASGKLEELDEEVLAALPDDMRNEILEEYFRRREGPLRAEQQKHAQTLRFDVPAKAQDHGAFHFRSAVDSEPDLQALMSGRRPMLQFPPPPPKMSFRTATDDEDGENGPGDRRKAESEEPLVLSLADTKKMLKTWHGDTRDDGPHETDVGVLERYLAGVVTQERNMDKARMLIVWLEWLVGESDVMAGGVEDGPAVEGPRAWRDALDRVKEAVQEAMLSRGLPRLAFD</sequence>
<comment type="similarity">
    <text evidence="2">Belongs to the DNA polymerase type-Y family.</text>
</comment>
<dbReference type="Pfam" id="PF00817">
    <property type="entry name" value="IMS"/>
    <property type="match status" value="1"/>
</dbReference>
<dbReference type="InterPro" id="IPR001126">
    <property type="entry name" value="UmuC"/>
</dbReference>
<name>A0ABP0DJJ7_9PEZI</name>
<dbReference type="Proteomes" id="UP001642502">
    <property type="component" value="Unassembled WGS sequence"/>
</dbReference>
<dbReference type="SMART" id="SM00292">
    <property type="entry name" value="BRCT"/>
    <property type="match status" value="1"/>
</dbReference>
<feature type="region of interest" description="Disordered" evidence="6">
    <location>
        <begin position="930"/>
        <end position="981"/>
    </location>
</feature>
<dbReference type="InterPro" id="IPR043128">
    <property type="entry name" value="Rev_trsase/Diguanyl_cyclase"/>
</dbReference>
<gene>
    <name evidence="9" type="primary">REV1</name>
    <name evidence="9" type="ORF">SEPCBS119000_003064</name>
</gene>
<keyword evidence="5" id="KW-0496">Mitochondrion</keyword>
<dbReference type="PROSITE" id="PS50172">
    <property type="entry name" value="BRCT"/>
    <property type="match status" value="1"/>
</dbReference>
<evidence type="ECO:0000256" key="6">
    <source>
        <dbReference type="SAM" id="MobiDB-lite"/>
    </source>
</evidence>
<evidence type="ECO:0000256" key="1">
    <source>
        <dbReference type="ARBA" id="ARBA00004173"/>
    </source>
</evidence>
<dbReference type="PANTHER" id="PTHR45990">
    <property type="entry name" value="DNA REPAIR PROTEIN REV1"/>
    <property type="match status" value="1"/>
</dbReference>
<feature type="region of interest" description="Disordered" evidence="6">
    <location>
        <begin position="294"/>
        <end position="326"/>
    </location>
</feature>
<dbReference type="GO" id="GO:0016740">
    <property type="term" value="F:transferase activity"/>
    <property type="evidence" value="ECO:0007669"/>
    <property type="project" value="UniProtKB-KW"/>
</dbReference>